<dbReference type="Proteomes" id="UP000004959">
    <property type="component" value="Chromosome"/>
</dbReference>
<dbReference type="HOGENOM" id="CLU_3120517_0_0_9"/>
<comment type="caution">
    <text evidence="1">The sequence shown here is derived from an EMBL/GenBank/DDBJ whole genome shotgun (WGS) entry which is preliminary data.</text>
</comment>
<keyword evidence="2" id="KW-1185">Reference proteome</keyword>
<sequence>MNNISPKFTTTTAKKIIEDRLSKPELQKKMLESITTNKNIKKVMSKLAKV</sequence>
<evidence type="ECO:0000313" key="1">
    <source>
        <dbReference type="EMBL" id="EHN58168.1"/>
    </source>
</evidence>
<dbReference type="AlphaFoldDB" id="G9WIM9"/>
<dbReference type="EMBL" id="AFVZ01000001">
    <property type="protein sequence ID" value="EHN58168.1"/>
    <property type="molecule type" value="Genomic_DNA"/>
</dbReference>
<protein>
    <submittedName>
        <fullName evidence="1">Uncharacterized protein</fullName>
    </submittedName>
</protein>
<accession>G9WIM9</accession>
<name>G9WIM9_9LACO</name>
<dbReference type="RefSeq" id="WP_007744227.1">
    <property type="nucleotide sequence ID" value="NZ_CM001398.1"/>
</dbReference>
<organism evidence="1 2">
    <name type="scientific">Oenococcus kitaharae DSM 17330</name>
    <dbReference type="NCBI Taxonomy" id="1045004"/>
    <lineage>
        <taxon>Bacteria</taxon>
        <taxon>Bacillati</taxon>
        <taxon>Bacillota</taxon>
        <taxon>Bacilli</taxon>
        <taxon>Lactobacillales</taxon>
        <taxon>Lactobacillaceae</taxon>
        <taxon>Oenococcus</taxon>
    </lineage>
</organism>
<reference evidence="1 2" key="1">
    <citation type="journal article" date="2012" name="PLoS ONE">
        <title>Functional divergence in the genus oenococcus as predicted by genome sequencing of the newly-described species, Oenococcus kitaharae.</title>
        <authorList>
            <person name="Borneman A.R."/>
            <person name="McCarthy J.M."/>
            <person name="Chambers P.J."/>
            <person name="Bartowsky E.J."/>
        </authorList>
    </citation>
    <scope>NUCLEOTIDE SEQUENCE [LARGE SCALE GENOMIC DNA]</scope>
    <source>
        <strain evidence="2">DSM17330</strain>
    </source>
</reference>
<proteinExistence type="predicted"/>
<gene>
    <name evidence="1" type="ORF">OKIT_0039</name>
</gene>
<evidence type="ECO:0000313" key="2">
    <source>
        <dbReference type="Proteomes" id="UP000004959"/>
    </source>
</evidence>